<organism evidence="3 4">
    <name type="scientific">Zasmidium cellare</name>
    <name type="common">Wine cellar mold</name>
    <name type="synonym">Racodium cellare</name>
    <dbReference type="NCBI Taxonomy" id="395010"/>
    <lineage>
        <taxon>Eukaryota</taxon>
        <taxon>Fungi</taxon>
        <taxon>Dikarya</taxon>
        <taxon>Ascomycota</taxon>
        <taxon>Pezizomycotina</taxon>
        <taxon>Dothideomycetes</taxon>
        <taxon>Dothideomycetidae</taxon>
        <taxon>Mycosphaerellales</taxon>
        <taxon>Mycosphaerellaceae</taxon>
        <taxon>Zasmidium</taxon>
    </lineage>
</organism>
<reference evidence="3 4" key="1">
    <citation type="journal article" date="2023" name="G3 (Bethesda)">
        <title>A chromosome-level genome assembly of Zasmidium syzygii isolated from banana leaves.</title>
        <authorList>
            <person name="van Westerhoven A.C."/>
            <person name="Mehrabi R."/>
            <person name="Talebi R."/>
            <person name="Steentjes M.B.F."/>
            <person name="Corcolon B."/>
            <person name="Chong P.A."/>
            <person name="Kema G.H.J."/>
            <person name="Seidl M.F."/>
        </authorList>
    </citation>
    <scope>NUCLEOTIDE SEQUENCE [LARGE SCALE GENOMIC DNA]</scope>
    <source>
        <strain evidence="3 4">P124</strain>
    </source>
</reference>
<dbReference type="Gene3D" id="3.40.50.1820">
    <property type="entry name" value="alpha/beta hydrolase"/>
    <property type="match status" value="1"/>
</dbReference>
<dbReference type="PANTHER" id="PTHR48081">
    <property type="entry name" value="AB HYDROLASE SUPERFAMILY PROTEIN C4A8.06C"/>
    <property type="match status" value="1"/>
</dbReference>
<feature type="domain" description="Alpha/beta hydrolase fold-3" evidence="2">
    <location>
        <begin position="42"/>
        <end position="220"/>
    </location>
</feature>
<dbReference type="EMBL" id="JAXOVC010000004">
    <property type="protein sequence ID" value="KAK4503217.1"/>
    <property type="molecule type" value="Genomic_DNA"/>
</dbReference>
<evidence type="ECO:0000256" key="1">
    <source>
        <dbReference type="ARBA" id="ARBA00022801"/>
    </source>
</evidence>
<gene>
    <name evidence="3" type="ORF">PRZ48_006645</name>
</gene>
<evidence type="ECO:0000259" key="2">
    <source>
        <dbReference type="Pfam" id="PF07859"/>
    </source>
</evidence>
<dbReference type="Proteomes" id="UP001305779">
    <property type="component" value="Unassembled WGS sequence"/>
</dbReference>
<evidence type="ECO:0000313" key="4">
    <source>
        <dbReference type="Proteomes" id="UP001305779"/>
    </source>
</evidence>
<dbReference type="PANTHER" id="PTHR48081:SF8">
    <property type="entry name" value="ALPHA_BETA HYDROLASE FOLD-3 DOMAIN-CONTAINING PROTEIN-RELATED"/>
    <property type="match status" value="1"/>
</dbReference>
<dbReference type="InterPro" id="IPR029058">
    <property type="entry name" value="AB_hydrolase_fold"/>
</dbReference>
<dbReference type="SUPFAM" id="SSF53474">
    <property type="entry name" value="alpha/beta-Hydrolases"/>
    <property type="match status" value="1"/>
</dbReference>
<evidence type="ECO:0000313" key="3">
    <source>
        <dbReference type="EMBL" id="KAK4503217.1"/>
    </source>
</evidence>
<sequence length="262" mass="28554">MRDGFQSSIKIHRPKDPPASGSPLIVFFFGGGFVTGSVDQGAYRLAPEHKFPASQYDAWDSVKWLDEHAIEIGADPKLGFIVSGISAGGTCASAVATYAIENKLKNPITGQFLNVPSLMNKEGCPEKYRPYFISQEQNSEDPILPPASLRVIAGYTGEDPSSPWRFPVYTKSPLSQQPPAYIQVDGRDPLRDDGLIWEEMLKEAGVPTKIDMYPGCLHAHAAFMPGIQVSNKALADQMVGVGWLLGKTVTEEQGLRAMMPQA</sequence>
<comment type="caution">
    <text evidence="3">The sequence shown here is derived from an EMBL/GenBank/DDBJ whole genome shotgun (WGS) entry which is preliminary data.</text>
</comment>
<dbReference type="InterPro" id="IPR050300">
    <property type="entry name" value="GDXG_lipolytic_enzyme"/>
</dbReference>
<protein>
    <recommendedName>
        <fullName evidence="2">Alpha/beta hydrolase fold-3 domain-containing protein</fullName>
    </recommendedName>
</protein>
<dbReference type="Pfam" id="PF07859">
    <property type="entry name" value="Abhydrolase_3"/>
    <property type="match status" value="1"/>
</dbReference>
<accession>A0ABR0ENZ0</accession>
<proteinExistence type="predicted"/>
<dbReference type="InterPro" id="IPR013094">
    <property type="entry name" value="AB_hydrolase_3"/>
</dbReference>
<keyword evidence="4" id="KW-1185">Reference proteome</keyword>
<keyword evidence="1" id="KW-0378">Hydrolase</keyword>
<name>A0ABR0ENZ0_ZASCE</name>